<dbReference type="InterPro" id="IPR029058">
    <property type="entry name" value="AB_hydrolase_fold"/>
</dbReference>
<dbReference type="AlphaFoldDB" id="A0A1S9THV5"/>
<sequence length="325" mass="37963">MLFSKLIDLCALYDLHKKRSKEYQFSGVPEMDSEDIKEFYKVDHAIDIQFNNEVSDLQKYKIAKFEYQSLLENGNPFNDLVSGEAYLNRNEDAPNVIFVHGWRMDSNERVKKIFHEKMMDLDWNLYYFTLPYHFAREPEESLFSGEYMVSADIQRTVKSTQQAVVDLRGLIQWIKKNKKGPVILIGVSLGGFITNLTALVEPEIDVLTSVFYANRLSYSIWNTNPGKYIKKDLSVHGVTYEELVESWKITEPSQATPIMNQKNILLISAKYDQYVHMKDTSYLWEAWNKPTRYIYNCGHAGIVLKRKQIASDTIGFIRKRIFENE</sequence>
<dbReference type="SUPFAM" id="SSF53474">
    <property type="entry name" value="alpha/beta-Hydrolases"/>
    <property type="match status" value="1"/>
</dbReference>
<dbReference type="EMBL" id="MUAJ01000058">
    <property type="protein sequence ID" value="OOR09141.1"/>
    <property type="molecule type" value="Genomic_DNA"/>
</dbReference>
<proteinExistence type="predicted"/>
<reference evidence="1 2" key="1">
    <citation type="submission" date="2017-01" db="EMBL/GenBank/DDBJ databases">
        <title>Bacillus cereus isolates.</title>
        <authorList>
            <person name="Beno S.M."/>
        </authorList>
    </citation>
    <scope>NUCLEOTIDE SEQUENCE [LARGE SCALE GENOMIC DNA]</scope>
    <source>
        <strain evidence="1 2">FSL H8-0485</strain>
    </source>
</reference>
<name>A0A1S9THV5_BACCE</name>
<dbReference type="Proteomes" id="UP000190906">
    <property type="component" value="Unassembled WGS sequence"/>
</dbReference>
<keyword evidence="1" id="KW-0378">Hydrolase</keyword>
<dbReference type="Gene3D" id="3.40.50.1820">
    <property type="entry name" value="alpha/beta hydrolase"/>
    <property type="match status" value="1"/>
</dbReference>
<accession>A0A1S9THV5</accession>
<dbReference type="PANTHER" id="PTHR13617">
    <property type="entry name" value="PROTEIN ABHD18"/>
    <property type="match status" value="1"/>
</dbReference>
<comment type="caution">
    <text evidence="1">The sequence shown here is derived from an EMBL/GenBank/DDBJ whole genome shotgun (WGS) entry which is preliminary data.</text>
</comment>
<protein>
    <submittedName>
        <fullName evidence="1">Alpha/beta hydrolase</fullName>
    </submittedName>
</protein>
<dbReference type="PANTHER" id="PTHR13617:SF14">
    <property type="entry name" value="PROTEIN ABHD18"/>
    <property type="match status" value="1"/>
</dbReference>
<organism evidence="1 2">
    <name type="scientific">Bacillus cereus</name>
    <dbReference type="NCBI Taxonomy" id="1396"/>
    <lineage>
        <taxon>Bacteria</taxon>
        <taxon>Bacillati</taxon>
        <taxon>Bacillota</taxon>
        <taxon>Bacilli</taxon>
        <taxon>Bacillales</taxon>
        <taxon>Bacillaceae</taxon>
        <taxon>Bacillus</taxon>
        <taxon>Bacillus cereus group</taxon>
    </lineage>
</organism>
<evidence type="ECO:0000313" key="1">
    <source>
        <dbReference type="EMBL" id="OOR09141.1"/>
    </source>
</evidence>
<dbReference type="RefSeq" id="WP_078205651.1">
    <property type="nucleotide sequence ID" value="NZ_MUAJ01000058.1"/>
</dbReference>
<gene>
    <name evidence="1" type="ORF">BW897_29420</name>
</gene>
<evidence type="ECO:0000313" key="2">
    <source>
        <dbReference type="Proteomes" id="UP000190906"/>
    </source>
</evidence>
<dbReference type="GO" id="GO:0016787">
    <property type="term" value="F:hydrolase activity"/>
    <property type="evidence" value="ECO:0007669"/>
    <property type="project" value="UniProtKB-KW"/>
</dbReference>